<evidence type="ECO:0008006" key="4">
    <source>
        <dbReference type="Google" id="ProtNLM"/>
    </source>
</evidence>
<name>A0A1C3IR92_9VIBR</name>
<feature type="chain" id="PRO_5008675929" description="Sel1 repeat family protein" evidence="1">
    <location>
        <begin position="17"/>
        <end position="221"/>
    </location>
</feature>
<feature type="signal peptide" evidence="1">
    <location>
        <begin position="1"/>
        <end position="16"/>
    </location>
</feature>
<organism evidence="2 3">
    <name type="scientific">Vibrio atlanticus</name>
    <dbReference type="NCBI Taxonomy" id="693153"/>
    <lineage>
        <taxon>Bacteria</taxon>
        <taxon>Pseudomonadati</taxon>
        <taxon>Pseudomonadota</taxon>
        <taxon>Gammaproteobacteria</taxon>
        <taxon>Vibrionales</taxon>
        <taxon>Vibrionaceae</taxon>
        <taxon>Vibrio</taxon>
    </lineage>
</organism>
<evidence type="ECO:0000256" key="1">
    <source>
        <dbReference type="SAM" id="SignalP"/>
    </source>
</evidence>
<dbReference type="Gene3D" id="1.25.40.10">
    <property type="entry name" value="Tetratricopeptide repeat domain"/>
    <property type="match status" value="1"/>
</dbReference>
<dbReference type="Proteomes" id="UP000092876">
    <property type="component" value="Unassembled WGS sequence"/>
</dbReference>
<dbReference type="AlphaFoldDB" id="A0A1C3IR92"/>
<evidence type="ECO:0000313" key="2">
    <source>
        <dbReference type="EMBL" id="SBS64004.1"/>
    </source>
</evidence>
<proteinExistence type="predicted"/>
<dbReference type="InterPro" id="IPR011990">
    <property type="entry name" value="TPR-like_helical_dom_sf"/>
</dbReference>
<accession>A0A1C3IR92</accession>
<gene>
    <name evidence="2" type="ORF">VAT7223_01961</name>
</gene>
<dbReference type="SUPFAM" id="SSF81901">
    <property type="entry name" value="HCP-like"/>
    <property type="match status" value="1"/>
</dbReference>
<protein>
    <recommendedName>
        <fullName evidence="4">Sel1 repeat family protein</fullName>
    </recommendedName>
</protein>
<reference evidence="3" key="1">
    <citation type="submission" date="2016-06" db="EMBL/GenBank/DDBJ databases">
        <authorList>
            <person name="Rodrigo-Torres Lidia"/>
            <person name="Arahal R.David."/>
        </authorList>
    </citation>
    <scope>NUCLEOTIDE SEQUENCE [LARGE SCALE GENOMIC DNA]</scope>
    <source>
        <strain evidence="3">CECT 7223</strain>
    </source>
</reference>
<sequence length="221" mass="25974">MLVFLLALFISSQVFADGDISWVNAQNKYSCAKELENCFMDDFTSEEDSKVVDGIFLYLDNIDYLSHYYSKTKFLERLAVISKKNENYAFLIEASIYYHGDGFVQDLDKSIDIIESSPFYSENDPDQMIILGKSYYWKFTKSKEPPLDWHIKAKKYLKKSYKLDENYASRELAFILIEDENSEDLELAGDLFRRFAETGDEDDVYTYELYIQSMKQLKDNQ</sequence>
<dbReference type="EMBL" id="FLQP01000025">
    <property type="protein sequence ID" value="SBS64004.1"/>
    <property type="molecule type" value="Genomic_DNA"/>
</dbReference>
<keyword evidence="1" id="KW-0732">Signal</keyword>
<evidence type="ECO:0000313" key="3">
    <source>
        <dbReference type="Proteomes" id="UP000092876"/>
    </source>
</evidence>